<dbReference type="EMBL" id="SEYY01000983">
    <property type="protein sequence ID" value="KAB7506137.1"/>
    <property type="molecule type" value="Genomic_DNA"/>
</dbReference>
<keyword evidence="18" id="KW-0808">Transferase</keyword>
<dbReference type="PROSITE" id="PS52014">
    <property type="entry name" value="SAMD1_WH"/>
    <property type="match status" value="1"/>
</dbReference>
<evidence type="ECO:0000256" key="8">
    <source>
        <dbReference type="ARBA" id="ARBA00022833"/>
    </source>
</evidence>
<dbReference type="PANTHER" id="PTHR45888:SF4">
    <property type="entry name" value="PHD FINGER PROTEIN 10"/>
    <property type="match status" value="1"/>
</dbReference>
<dbReference type="SUPFAM" id="SSF47769">
    <property type="entry name" value="SAM/Pointed domain"/>
    <property type="match status" value="1"/>
</dbReference>
<evidence type="ECO:0000256" key="2">
    <source>
        <dbReference type="ARBA" id="ARBA00022491"/>
    </source>
</evidence>
<dbReference type="AlphaFoldDB" id="A0A5N5TIJ9"/>
<proteinExistence type="predicted"/>
<dbReference type="InterPro" id="IPR048589">
    <property type="entry name" value="SAMD1-like_WH"/>
</dbReference>
<dbReference type="GO" id="GO:0006325">
    <property type="term" value="P:chromatin organization"/>
    <property type="evidence" value="ECO:0007669"/>
    <property type="project" value="UniProtKB-KW"/>
</dbReference>
<keyword evidence="3" id="KW-1017">Isopeptide bond</keyword>
<feature type="domain" description="SAMD1-like winged helix (WH)" evidence="17">
    <location>
        <begin position="1"/>
        <end position="77"/>
    </location>
</feature>
<organism evidence="18 19">
    <name type="scientific">Armadillidium nasatum</name>
    <dbReference type="NCBI Taxonomy" id="96803"/>
    <lineage>
        <taxon>Eukaryota</taxon>
        <taxon>Metazoa</taxon>
        <taxon>Ecdysozoa</taxon>
        <taxon>Arthropoda</taxon>
        <taxon>Crustacea</taxon>
        <taxon>Multicrustacea</taxon>
        <taxon>Malacostraca</taxon>
        <taxon>Eumalacostraca</taxon>
        <taxon>Peracarida</taxon>
        <taxon>Isopoda</taxon>
        <taxon>Oniscidea</taxon>
        <taxon>Crinocheta</taxon>
        <taxon>Armadillidiidae</taxon>
        <taxon>Armadillidium</taxon>
    </lineage>
</organism>
<keyword evidence="6" id="KW-0677">Repeat</keyword>
<dbReference type="Pfam" id="PF21524">
    <property type="entry name" value="SAMD1_WH"/>
    <property type="match status" value="1"/>
</dbReference>
<name>A0A5N5TIJ9_9CRUS</name>
<evidence type="ECO:0000256" key="3">
    <source>
        <dbReference type="ARBA" id="ARBA00022499"/>
    </source>
</evidence>
<evidence type="ECO:0000259" key="17">
    <source>
        <dbReference type="PROSITE" id="PS52014"/>
    </source>
</evidence>
<keyword evidence="11" id="KW-0805">Transcription regulation</keyword>
<keyword evidence="9" id="KW-0832">Ubl conjugation</keyword>
<dbReference type="PROSITE" id="PS50016">
    <property type="entry name" value="ZF_PHD_2"/>
    <property type="match status" value="2"/>
</dbReference>
<keyword evidence="7 14" id="KW-0863">Zinc-finger</keyword>
<accession>A0A5N5TIJ9</accession>
<dbReference type="GO" id="GO:0003677">
    <property type="term" value="F:DNA binding"/>
    <property type="evidence" value="ECO:0007669"/>
    <property type="project" value="InterPro"/>
</dbReference>
<evidence type="ECO:0000313" key="18">
    <source>
        <dbReference type="EMBL" id="KAB7506137.1"/>
    </source>
</evidence>
<dbReference type="InterPro" id="IPR013761">
    <property type="entry name" value="SAM/pointed_sf"/>
</dbReference>
<feature type="region of interest" description="Disordered" evidence="15">
    <location>
        <begin position="225"/>
        <end position="310"/>
    </location>
</feature>
<evidence type="ECO:0000256" key="15">
    <source>
        <dbReference type="SAM" id="MobiDB-lite"/>
    </source>
</evidence>
<keyword evidence="4" id="KW-0597">Phosphoprotein</keyword>
<dbReference type="GO" id="GO:0016740">
    <property type="term" value="F:transferase activity"/>
    <property type="evidence" value="ECO:0007669"/>
    <property type="project" value="UniProtKB-KW"/>
</dbReference>
<dbReference type="PANTHER" id="PTHR45888">
    <property type="entry name" value="HL01030P-RELATED"/>
    <property type="match status" value="1"/>
</dbReference>
<evidence type="ECO:0000256" key="7">
    <source>
        <dbReference type="ARBA" id="ARBA00022771"/>
    </source>
</evidence>
<evidence type="ECO:0000256" key="13">
    <source>
        <dbReference type="ARBA" id="ARBA00023242"/>
    </source>
</evidence>
<evidence type="ECO:0000256" key="1">
    <source>
        <dbReference type="ARBA" id="ARBA00004123"/>
    </source>
</evidence>
<evidence type="ECO:0000256" key="12">
    <source>
        <dbReference type="ARBA" id="ARBA00023163"/>
    </source>
</evidence>
<keyword evidence="12" id="KW-0804">Transcription</keyword>
<dbReference type="InterPro" id="IPR013083">
    <property type="entry name" value="Znf_RING/FYVE/PHD"/>
</dbReference>
<evidence type="ECO:0000256" key="5">
    <source>
        <dbReference type="ARBA" id="ARBA00022723"/>
    </source>
</evidence>
<keyword evidence="13" id="KW-0539">Nucleus</keyword>
<dbReference type="Gene3D" id="1.10.150.50">
    <property type="entry name" value="Transcription Factor, Ets-1"/>
    <property type="match status" value="1"/>
</dbReference>
<dbReference type="InterPro" id="IPR011011">
    <property type="entry name" value="Znf_FYVE_PHD"/>
</dbReference>
<dbReference type="InterPro" id="IPR001965">
    <property type="entry name" value="Znf_PHD"/>
</dbReference>
<evidence type="ECO:0000259" key="16">
    <source>
        <dbReference type="PROSITE" id="PS50016"/>
    </source>
</evidence>
<dbReference type="GO" id="GO:0005634">
    <property type="term" value="C:nucleus"/>
    <property type="evidence" value="ECO:0007669"/>
    <property type="project" value="UniProtKB-SubCell"/>
</dbReference>
<keyword evidence="8" id="KW-0862">Zinc</keyword>
<keyword evidence="19" id="KW-1185">Reference proteome</keyword>
<dbReference type="GO" id="GO:0008270">
    <property type="term" value="F:zinc ion binding"/>
    <property type="evidence" value="ECO:0007669"/>
    <property type="project" value="UniProtKB-KW"/>
</dbReference>
<evidence type="ECO:0000256" key="14">
    <source>
        <dbReference type="PROSITE-ProRule" id="PRU00146"/>
    </source>
</evidence>
<comment type="subcellular location">
    <subcellularLocation>
        <location evidence="1">Nucleus</location>
    </subcellularLocation>
</comment>
<feature type="compositionally biased region" description="Polar residues" evidence="15">
    <location>
        <begin position="182"/>
        <end position="203"/>
    </location>
</feature>
<feature type="domain" description="PHD-type" evidence="16">
    <location>
        <begin position="394"/>
        <end position="444"/>
    </location>
</feature>
<feature type="region of interest" description="Disordered" evidence="15">
    <location>
        <begin position="182"/>
        <end position="212"/>
    </location>
</feature>
<dbReference type="Pfam" id="PF00628">
    <property type="entry name" value="PHD"/>
    <property type="match status" value="2"/>
</dbReference>
<evidence type="ECO:0000313" key="19">
    <source>
        <dbReference type="Proteomes" id="UP000326759"/>
    </source>
</evidence>
<comment type="caution">
    <text evidence="18">The sequence shown here is derived from an EMBL/GenBank/DDBJ whole genome shotgun (WGS) entry which is preliminary data.</text>
</comment>
<dbReference type="InterPro" id="IPR019787">
    <property type="entry name" value="Znf_PHD-finger"/>
</dbReference>
<evidence type="ECO:0000256" key="4">
    <source>
        <dbReference type="ARBA" id="ARBA00022553"/>
    </source>
</evidence>
<protein>
    <submittedName>
        <fullName evidence="18">Histone acetyltransferase KAT6A</fullName>
    </submittedName>
</protein>
<gene>
    <name evidence="18" type="primary">Kat6a</name>
    <name evidence="18" type="ORF">Anas_00252</name>
</gene>
<feature type="compositionally biased region" description="Polar residues" evidence="15">
    <location>
        <begin position="254"/>
        <end position="273"/>
    </location>
</feature>
<dbReference type="SMART" id="SM00249">
    <property type="entry name" value="PHD"/>
    <property type="match status" value="2"/>
</dbReference>
<sequence length="509" mass="56894">MHLFKMNDPKDVIINGIRVLRSRRVRPSEKKIAWYAHRNFLQSEKTTAETLEELVRLGDINKVMYKGTHSFRIAPHKAAAAASKILKPIGKKFKLSPTPTDILRPLLSAIAECGGNATIDRIEKELVDANFGHITEKLELYLQKELRVGLIGRRIVPSPSGGRSTSIYYLTKTAPELLIMNRGNTNSNLTPKLNREQNNTSVSPEPPKKAPAPFEHLHQHLKRLKQEKENGKGSEKESDSNSRSNSPTMKEPSSETFPLQQDSENRNNTSGVEYTSRRGRPRKPPAIYEDLTSFTSKRGRPPKFAVARGGKRARKVFDPSDASGKKRCSITENSPSGNVCHRCGVCGLSTSLQNNLEDLLVCHSCSARAHPNCLGYSTELAIKSRLSPWTCMDCKHCAICNMDHNIGTLIFCDECDRAYHLTCHQPPLKKQVHGSWICFACTPNSPGQNEIGFREFADVFKDQDIDGTALLMLTRTDVLTGLDLKLGPALKIYRQIRILQTRLPNPPLP</sequence>
<reference evidence="18 19" key="1">
    <citation type="journal article" date="2019" name="PLoS Biol.">
        <title>Sex chromosomes control vertical transmission of feminizing Wolbachia symbionts in an isopod.</title>
        <authorList>
            <person name="Becking T."/>
            <person name="Chebbi M.A."/>
            <person name="Giraud I."/>
            <person name="Moumen B."/>
            <person name="Laverre T."/>
            <person name="Caubet Y."/>
            <person name="Peccoud J."/>
            <person name="Gilbert C."/>
            <person name="Cordaux R."/>
        </authorList>
    </citation>
    <scope>NUCLEOTIDE SEQUENCE [LARGE SCALE GENOMIC DNA]</scope>
    <source>
        <strain evidence="18">ANa2</strain>
        <tissue evidence="18">Whole body excluding digestive tract and cuticle</tissue>
    </source>
</reference>
<keyword evidence="10" id="KW-0156">Chromatin regulator</keyword>
<evidence type="ECO:0000256" key="10">
    <source>
        <dbReference type="ARBA" id="ARBA00022853"/>
    </source>
</evidence>
<dbReference type="OrthoDB" id="10004495at2759"/>
<evidence type="ECO:0000256" key="6">
    <source>
        <dbReference type="ARBA" id="ARBA00022737"/>
    </source>
</evidence>
<dbReference type="SUPFAM" id="SSF57903">
    <property type="entry name" value="FYVE/PHD zinc finger"/>
    <property type="match status" value="2"/>
</dbReference>
<keyword evidence="5" id="KW-0479">Metal-binding</keyword>
<dbReference type="Proteomes" id="UP000326759">
    <property type="component" value="Unassembled WGS sequence"/>
</dbReference>
<dbReference type="Gene3D" id="3.30.40.10">
    <property type="entry name" value="Zinc/RING finger domain, C3HC4 (zinc finger)"/>
    <property type="match status" value="2"/>
</dbReference>
<feature type="compositionally biased region" description="Basic and acidic residues" evidence="15">
    <location>
        <begin position="225"/>
        <end position="240"/>
    </location>
</feature>
<keyword evidence="2" id="KW-0678">Repressor</keyword>
<feature type="domain" description="PHD-type" evidence="16">
    <location>
        <begin position="340"/>
        <end position="397"/>
    </location>
</feature>
<evidence type="ECO:0000256" key="11">
    <source>
        <dbReference type="ARBA" id="ARBA00023015"/>
    </source>
</evidence>
<evidence type="ECO:0000256" key="9">
    <source>
        <dbReference type="ARBA" id="ARBA00022843"/>
    </source>
</evidence>